<name>K9YPM7_CYASC</name>
<dbReference type="eggNOG" id="COG4726">
    <property type="taxonomic scope" value="Bacteria"/>
</dbReference>
<reference evidence="4" key="1">
    <citation type="journal article" date="2013" name="Proc. Natl. Acad. Sci. U.S.A.">
        <title>Improving the coverage of the cyanobacterial phylum using diversity-driven genome sequencing.</title>
        <authorList>
            <person name="Shih P.M."/>
            <person name="Wu D."/>
            <person name="Latifi A."/>
            <person name="Axen S.D."/>
            <person name="Fewer D.P."/>
            <person name="Talla E."/>
            <person name="Calteau A."/>
            <person name="Cai F."/>
            <person name="Tandeau de Marsac N."/>
            <person name="Rippka R."/>
            <person name="Herdman M."/>
            <person name="Sivonen K."/>
            <person name="Coursin T."/>
            <person name="Laurent T."/>
            <person name="Goodwin L."/>
            <person name="Nolan M."/>
            <person name="Davenport K.W."/>
            <person name="Han C.S."/>
            <person name="Rubin E.M."/>
            <person name="Eisen J.A."/>
            <person name="Woyke T."/>
            <person name="Gugger M."/>
            <person name="Kerfeld C.A."/>
        </authorList>
    </citation>
    <scope>NUCLEOTIDE SEQUENCE [LARGE SCALE GENOMIC DNA]</scope>
    <source>
        <strain evidence="4">ATCC 29140 / PCC 7202</strain>
    </source>
</reference>
<dbReference type="EMBL" id="CP003940">
    <property type="protein sequence ID" value="AFZ48824.1"/>
    <property type="molecule type" value="Genomic_DNA"/>
</dbReference>
<dbReference type="Pfam" id="PF23981">
    <property type="entry name" value="DUF7305"/>
    <property type="match status" value="1"/>
</dbReference>
<dbReference type="PATRIC" id="fig|292563.3.peg.3011"/>
<organism evidence="3 4">
    <name type="scientific">Cyanobacterium stanieri (strain ATCC 29140 / PCC 7202)</name>
    <dbReference type="NCBI Taxonomy" id="292563"/>
    <lineage>
        <taxon>Bacteria</taxon>
        <taxon>Bacillati</taxon>
        <taxon>Cyanobacteriota</taxon>
        <taxon>Cyanophyceae</taxon>
        <taxon>Oscillatoriophycideae</taxon>
        <taxon>Chroococcales</taxon>
        <taxon>Geminocystaceae</taxon>
        <taxon>Cyanobacterium</taxon>
    </lineage>
</organism>
<dbReference type="KEGG" id="csn:Cyast_2886"/>
<protein>
    <recommendedName>
        <fullName evidence="2">DUF7305 domain-containing protein</fullName>
    </recommendedName>
</protein>
<dbReference type="AlphaFoldDB" id="K9YPM7"/>
<accession>K9YPM7</accession>
<feature type="domain" description="DUF7305" evidence="2">
    <location>
        <begin position="333"/>
        <end position="493"/>
    </location>
</feature>
<proteinExistence type="predicted"/>
<feature type="compositionally biased region" description="Polar residues" evidence="1">
    <location>
        <begin position="126"/>
        <end position="145"/>
    </location>
</feature>
<evidence type="ECO:0000259" key="2">
    <source>
        <dbReference type="Pfam" id="PF23981"/>
    </source>
</evidence>
<evidence type="ECO:0000313" key="3">
    <source>
        <dbReference type="EMBL" id="AFZ48824.1"/>
    </source>
</evidence>
<dbReference type="STRING" id="292563.Cyast_2886"/>
<dbReference type="HOGENOM" id="CLU_504075_0_0_3"/>
<keyword evidence="4" id="KW-1185">Reference proteome</keyword>
<evidence type="ECO:0000256" key="1">
    <source>
        <dbReference type="SAM" id="MobiDB-lite"/>
    </source>
</evidence>
<feature type="region of interest" description="Disordered" evidence="1">
    <location>
        <begin position="126"/>
        <end position="148"/>
    </location>
</feature>
<sequence>MLNNNKFSKKNKNKTNFQFKLLSILQNSSQKGSTLAVGVGLGALMIAGTTLAITTSNQNKTNVTADEQSAQAVAAAEAGVARIQGFLAENPEMAWVDWSELAETTDEEAESIIIGALNNNSQQEVSSSCAPFGLSSNSDSTSENPTPVELKNSVADVAGGVARTSDKNELYSDDNWVSVSSDTQYQLISYTPPENSGELGTLLMRGRRFSDSNTSQAELEVKFPVTKVEIPQDDQVENTSFTGSGSQLWAQNFQASGGGSFTINIDSVADSFGCYTGNSKNPMNWETFITSGIGGNSTVKYNNHDKNVGAFPPLPGNINKEGNQYSKFSETNAVTSNTCITDTLPRSNDQPIANNTYAYNMPLDCAVTFDITGDRNIHVFSDQSINVKNVTIKMGEQTCTGNGKNKSCTTQPNNPGKLIVYGNKGLEMAGNGGLSQNDWKYAQFYIANGNVDVKGTSSTAGFIFAPNSTVQYRGTSSHFGPIWAQTFEVTGGGQGNLIGQPFTENDANYLSVNLNTGTSLGYSYSIDPPSGYRRRGIGSN</sequence>
<dbReference type="InterPro" id="IPR055729">
    <property type="entry name" value="DUF7305"/>
</dbReference>
<gene>
    <name evidence="3" type="ordered locus">Cyast_2886</name>
</gene>
<dbReference type="Proteomes" id="UP000010483">
    <property type="component" value="Chromosome"/>
</dbReference>
<dbReference type="BioCyc" id="CSTA292563:G1353-2893-MONOMER"/>
<evidence type="ECO:0000313" key="4">
    <source>
        <dbReference type="Proteomes" id="UP000010483"/>
    </source>
</evidence>